<organism evidence="1 2">
    <name type="scientific">Haematococcus lacustris</name>
    <name type="common">Green alga</name>
    <name type="synonym">Haematococcus pluvialis</name>
    <dbReference type="NCBI Taxonomy" id="44745"/>
    <lineage>
        <taxon>Eukaryota</taxon>
        <taxon>Viridiplantae</taxon>
        <taxon>Chlorophyta</taxon>
        <taxon>core chlorophytes</taxon>
        <taxon>Chlorophyceae</taxon>
        <taxon>CS clade</taxon>
        <taxon>Chlamydomonadales</taxon>
        <taxon>Haematococcaceae</taxon>
        <taxon>Haematococcus</taxon>
    </lineage>
</organism>
<evidence type="ECO:0000313" key="2">
    <source>
        <dbReference type="Proteomes" id="UP000485058"/>
    </source>
</evidence>
<evidence type="ECO:0000313" key="1">
    <source>
        <dbReference type="EMBL" id="GFH23618.1"/>
    </source>
</evidence>
<dbReference type="EMBL" id="BLLF01002316">
    <property type="protein sequence ID" value="GFH23618.1"/>
    <property type="molecule type" value="Genomic_DNA"/>
</dbReference>
<comment type="caution">
    <text evidence="1">The sequence shown here is derived from an EMBL/GenBank/DDBJ whole genome shotgun (WGS) entry which is preliminary data.</text>
</comment>
<sequence length="93" mass="9347">MPVLAASPASFLLGTSVHSTPVLPISAPSHTRPALAAPVNACAVRARRRAHVVAEAVSRSSPGGALVAASQKARKGCNNGAGTCRQRLRSPAG</sequence>
<keyword evidence="2" id="KW-1185">Reference proteome</keyword>
<protein>
    <submittedName>
        <fullName evidence="1">Uncharacterized protein</fullName>
    </submittedName>
</protein>
<proteinExistence type="predicted"/>
<accession>A0A699ZZ05</accession>
<dbReference type="AlphaFoldDB" id="A0A699ZZ05"/>
<dbReference type="Proteomes" id="UP000485058">
    <property type="component" value="Unassembled WGS sequence"/>
</dbReference>
<reference evidence="1 2" key="1">
    <citation type="submission" date="2020-02" db="EMBL/GenBank/DDBJ databases">
        <title>Draft genome sequence of Haematococcus lacustris strain NIES-144.</title>
        <authorList>
            <person name="Morimoto D."/>
            <person name="Nakagawa S."/>
            <person name="Yoshida T."/>
            <person name="Sawayama S."/>
        </authorList>
    </citation>
    <scope>NUCLEOTIDE SEQUENCE [LARGE SCALE GENOMIC DNA]</scope>
    <source>
        <strain evidence="1 2">NIES-144</strain>
    </source>
</reference>
<gene>
    <name evidence="1" type="ORF">HaLaN_21256</name>
</gene>
<name>A0A699ZZ05_HAELA</name>